<dbReference type="InterPro" id="IPR038770">
    <property type="entry name" value="Na+/solute_symporter_sf"/>
</dbReference>
<dbReference type="InterPro" id="IPR006153">
    <property type="entry name" value="Cation/H_exchanger_TM"/>
</dbReference>
<feature type="transmembrane region" description="Helical" evidence="5">
    <location>
        <begin position="372"/>
        <end position="393"/>
    </location>
</feature>
<feature type="transmembrane region" description="Helical" evidence="5">
    <location>
        <begin position="219"/>
        <end position="238"/>
    </location>
</feature>
<dbReference type="GO" id="GO:0016020">
    <property type="term" value="C:membrane"/>
    <property type="evidence" value="ECO:0007669"/>
    <property type="project" value="UniProtKB-SubCell"/>
</dbReference>
<feature type="transmembrane region" description="Helical" evidence="5">
    <location>
        <begin position="163"/>
        <end position="181"/>
    </location>
</feature>
<accession>A0A9D1K9A3</accession>
<name>A0A9D1K9A3_9FIRM</name>
<keyword evidence="2 5" id="KW-0812">Transmembrane</keyword>
<organism evidence="7 8">
    <name type="scientific">Candidatus Scatomorpha pullistercoris</name>
    <dbReference type="NCBI Taxonomy" id="2840929"/>
    <lineage>
        <taxon>Bacteria</taxon>
        <taxon>Bacillati</taxon>
        <taxon>Bacillota</taxon>
        <taxon>Clostridia</taxon>
        <taxon>Eubacteriales</taxon>
        <taxon>Candidatus Scatomorpha</taxon>
    </lineage>
</organism>
<evidence type="ECO:0000256" key="5">
    <source>
        <dbReference type="SAM" id="Phobius"/>
    </source>
</evidence>
<evidence type="ECO:0000313" key="7">
    <source>
        <dbReference type="EMBL" id="HIS98440.1"/>
    </source>
</evidence>
<evidence type="ECO:0000256" key="1">
    <source>
        <dbReference type="ARBA" id="ARBA00004141"/>
    </source>
</evidence>
<dbReference type="AlphaFoldDB" id="A0A9D1K9A3"/>
<dbReference type="Pfam" id="PF00999">
    <property type="entry name" value="Na_H_Exchanger"/>
    <property type="match status" value="1"/>
</dbReference>
<keyword evidence="4 5" id="KW-0472">Membrane</keyword>
<evidence type="ECO:0000256" key="4">
    <source>
        <dbReference type="ARBA" id="ARBA00023136"/>
    </source>
</evidence>
<dbReference type="PANTHER" id="PTHR43021">
    <property type="entry name" value="NA(+)/H(+) ANTIPORTER-RELATED"/>
    <property type="match status" value="1"/>
</dbReference>
<keyword evidence="3 5" id="KW-1133">Transmembrane helix</keyword>
<feature type="transmembrane region" description="Helical" evidence="5">
    <location>
        <begin position="89"/>
        <end position="114"/>
    </location>
</feature>
<dbReference type="GO" id="GO:1902600">
    <property type="term" value="P:proton transmembrane transport"/>
    <property type="evidence" value="ECO:0007669"/>
    <property type="project" value="InterPro"/>
</dbReference>
<evidence type="ECO:0000256" key="2">
    <source>
        <dbReference type="ARBA" id="ARBA00022692"/>
    </source>
</evidence>
<dbReference type="EMBL" id="DVJS01000265">
    <property type="protein sequence ID" value="HIS98440.1"/>
    <property type="molecule type" value="Genomic_DNA"/>
</dbReference>
<comment type="subcellular location">
    <subcellularLocation>
        <location evidence="1">Membrane</location>
        <topology evidence="1">Multi-pass membrane protein</topology>
    </subcellularLocation>
</comment>
<feature type="transmembrane region" description="Helical" evidence="5">
    <location>
        <begin position="340"/>
        <end position="360"/>
    </location>
</feature>
<comment type="caution">
    <text evidence="7">The sequence shown here is derived from an EMBL/GenBank/DDBJ whole genome shotgun (WGS) entry which is preliminary data.</text>
</comment>
<evidence type="ECO:0000313" key="8">
    <source>
        <dbReference type="Proteomes" id="UP000886876"/>
    </source>
</evidence>
<feature type="transmembrane region" description="Helical" evidence="5">
    <location>
        <begin position="299"/>
        <end position="319"/>
    </location>
</feature>
<evidence type="ECO:0000259" key="6">
    <source>
        <dbReference type="Pfam" id="PF00999"/>
    </source>
</evidence>
<dbReference type="Proteomes" id="UP000886876">
    <property type="component" value="Unassembled WGS sequence"/>
</dbReference>
<sequence>MLIGILRLLLALAAAYLMGRLAAKLRLPSILGWLLAGMALGPHALGLVDEALLDAGWYNTAESVMECTAGLMIGTELVWKKMRGSGAQIVVTTLTESLGAFVCVSALFAVIFLYVGLPLYLSLVFGGIALATAPAPSLSIVADMKTAGPVTSTLVPMAVLDDLVAALVFFLVMACVTAGISDAGISVAGILFLVFLPVLVGAATGAVCGLALRRVHGRAASLCVMLAMLMASAALGMWLNLSVLPLPTFNFLLLGMAFSAAFSNMIDETQLRGIMSVMDPVIMLCMMVIILGLGAPLDYHLVLGAGIYTAIYIISRALGKYFGAWLGATLTYAPATVRKYLGLTLLPHSGVSLVFTGIAVSALSGPAPECAAVLQGTIAAAAVINELIAVVAAKKGFEWAGELGRAAEGRDGLEAE</sequence>
<feature type="transmembrane region" description="Helical" evidence="5">
    <location>
        <begin position="187"/>
        <end position="212"/>
    </location>
</feature>
<evidence type="ECO:0000256" key="3">
    <source>
        <dbReference type="ARBA" id="ARBA00022989"/>
    </source>
</evidence>
<protein>
    <submittedName>
        <fullName evidence="7">Cation:proton antiporter</fullName>
    </submittedName>
</protein>
<proteinExistence type="predicted"/>
<feature type="transmembrane region" description="Helical" evidence="5">
    <location>
        <begin position="274"/>
        <end position="293"/>
    </location>
</feature>
<reference evidence="7" key="1">
    <citation type="submission" date="2020-10" db="EMBL/GenBank/DDBJ databases">
        <authorList>
            <person name="Gilroy R."/>
        </authorList>
    </citation>
    <scope>NUCLEOTIDE SEQUENCE</scope>
    <source>
        <strain evidence="7">ChiHecec3B27-6122</strain>
    </source>
</reference>
<dbReference type="GO" id="GO:0015297">
    <property type="term" value="F:antiporter activity"/>
    <property type="evidence" value="ECO:0007669"/>
    <property type="project" value="InterPro"/>
</dbReference>
<dbReference type="PANTHER" id="PTHR43021:SF2">
    <property type="entry name" value="CATION_H+ EXCHANGER DOMAIN-CONTAINING PROTEIN"/>
    <property type="match status" value="1"/>
</dbReference>
<feature type="domain" description="Cation/H+ exchanger transmembrane" evidence="6">
    <location>
        <begin position="15"/>
        <end position="383"/>
    </location>
</feature>
<gene>
    <name evidence="7" type="ORF">IAD42_10730</name>
</gene>
<feature type="transmembrane region" description="Helical" evidence="5">
    <location>
        <begin position="29"/>
        <end position="48"/>
    </location>
</feature>
<dbReference type="Gene3D" id="1.20.1530.20">
    <property type="match status" value="1"/>
</dbReference>
<feature type="transmembrane region" description="Helical" evidence="5">
    <location>
        <begin position="120"/>
        <end position="142"/>
    </location>
</feature>
<feature type="transmembrane region" description="Helical" evidence="5">
    <location>
        <begin position="244"/>
        <end position="262"/>
    </location>
</feature>
<reference evidence="7" key="2">
    <citation type="journal article" date="2021" name="PeerJ">
        <title>Extensive microbial diversity within the chicken gut microbiome revealed by metagenomics and culture.</title>
        <authorList>
            <person name="Gilroy R."/>
            <person name="Ravi A."/>
            <person name="Getino M."/>
            <person name="Pursley I."/>
            <person name="Horton D.L."/>
            <person name="Alikhan N.F."/>
            <person name="Baker D."/>
            <person name="Gharbi K."/>
            <person name="Hall N."/>
            <person name="Watson M."/>
            <person name="Adriaenssens E.M."/>
            <person name="Foster-Nyarko E."/>
            <person name="Jarju S."/>
            <person name="Secka A."/>
            <person name="Antonio M."/>
            <person name="Oren A."/>
            <person name="Chaudhuri R.R."/>
            <person name="La Ragione R."/>
            <person name="Hildebrand F."/>
            <person name="Pallen M.J."/>
        </authorList>
    </citation>
    <scope>NUCLEOTIDE SEQUENCE</scope>
    <source>
        <strain evidence="7">ChiHecec3B27-6122</strain>
    </source>
</reference>